<evidence type="ECO:0000259" key="2">
    <source>
        <dbReference type="Pfam" id="PF03109"/>
    </source>
</evidence>
<dbReference type="SUPFAM" id="SSF56112">
    <property type="entry name" value="Protein kinase-like (PK-like)"/>
    <property type="match status" value="1"/>
</dbReference>
<dbReference type="Pfam" id="PF03109">
    <property type="entry name" value="ABC1"/>
    <property type="match status" value="1"/>
</dbReference>
<gene>
    <name evidence="3" type="ORF">OAUR00152_LOCUS28971</name>
</gene>
<dbReference type="PANTHER" id="PTHR10566:SF128">
    <property type="entry name" value="UBIB DOMAIN CONTAINING KINASE"/>
    <property type="match status" value="1"/>
</dbReference>
<reference evidence="3" key="1">
    <citation type="submission" date="2021-01" db="EMBL/GenBank/DDBJ databases">
        <authorList>
            <person name="Corre E."/>
            <person name="Pelletier E."/>
            <person name="Niang G."/>
            <person name="Scheremetjew M."/>
            <person name="Finn R."/>
            <person name="Kale V."/>
            <person name="Holt S."/>
            <person name="Cochrane G."/>
            <person name="Meng A."/>
            <person name="Brown T."/>
            <person name="Cohen L."/>
        </authorList>
    </citation>
    <scope>NUCLEOTIDE SEQUENCE</scope>
    <source>
        <strain evidence="3">Isolate 1302-5</strain>
    </source>
</reference>
<proteinExistence type="inferred from homology"/>
<comment type="similarity">
    <text evidence="1">Belongs to the protein kinase superfamily. ADCK protein kinase family.</text>
</comment>
<name>A0A7S4N5F6_9STRA</name>
<evidence type="ECO:0000256" key="1">
    <source>
        <dbReference type="ARBA" id="ARBA00009670"/>
    </source>
</evidence>
<dbReference type="AlphaFoldDB" id="A0A7S4N5F6"/>
<dbReference type="EMBL" id="HBKQ01042002">
    <property type="protein sequence ID" value="CAE2266157.1"/>
    <property type="molecule type" value="Transcribed_RNA"/>
</dbReference>
<dbReference type="CDD" id="cd05121">
    <property type="entry name" value="ABC1_ADCK3-like"/>
    <property type="match status" value="1"/>
</dbReference>
<dbReference type="InterPro" id="IPR011009">
    <property type="entry name" value="Kinase-like_dom_sf"/>
</dbReference>
<feature type="domain" description="ABC1 atypical kinase-like" evidence="2">
    <location>
        <begin position="261"/>
        <end position="494"/>
    </location>
</feature>
<dbReference type="PANTHER" id="PTHR10566">
    <property type="entry name" value="CHAPERONE-ACTIVITY OF BC1 COMPLEX CABC1 -RELATED"/>
    <property type="match status" value="1"/>
</dbReference>
<evidence type="ECO:0000313" key="3">
    <source>
        <dbReference type="EMBL" id="CAE2266157.1"/>
    </source>
</evidence>
<dbReference type="InterPro" id="IPR050154">
    <property type="entry name" value="UbiB_kinase"/>
</dbReference>
<protein>
    <recommendedName>
        <fullName evidence="2">ABC1 atypical kinase-like domain-containing protein</fullName>
    </recommendedName>
</protein>
<dbReference type="InterPro" id="IPR004147">
    <property type="entry name" value="ABC1_dom"/>
</dbReference>
<sequence length="806" mass="90062">MPKRNHWRDPPMILQRPERRRRPLAVASAILILCLQGNISHSEAFFAPVALVNRVVTISSSHRIDSRIFAATTDRVSRGWRERAGSLKGPSPYTAQTSGMVIKPTKRSVDLMPVTGYNADEICEHYDRRPLEVGWRLNSLSLPLLGWYIGLLFDKLLGTDQKEETQRMRGEELRMHLVRSGSVALVKSGQALSLRPDLLKNKIWAEELGKLVDAVGSFSDTSAMEIMRKELSDLLPRIKAADLPARRKRDSNRRVSRVQAKVESDPVLSLFEFDNDSRPVASASIGQVYRARIRRGPQLEAAIGKEEAAIWGGKTVAVKVQRPNALASASLDMYLIRRAAMWLSMFRGGDLPAIADQFGMQLFGELDYVREADNCERFRDLYGSWDNVVVPRSCCSLTRKKVLVQEWVEGEKGPWVDTTGIDMVRIGLKCSVDQLLNTGLFHADPHRGNLLRSPDGKLAVIDFGMMADVSEEERYGLIGLVIGLQNKDLPLVTENLLKLGFLDDTTQLDQIIPRLRAAVKNSTGGTGKASDVSFSKLQAELDAISRENVLRFKTPAFFTVIIRSLTILEGFALAVDPNFRLVRGSYPYVLRQLLSPKETNPESLRKLLIRLLTVNGEGEEIEWETLRDFLRLAKQAASTYDPSMENADKMSRSRQTIALFFQFLTSKTGIFLKKPLINEISEAIDGMASIGEANLLRISRGIIRPLPGGNGPINNRRMEEMQALLDVVQSALVVEGHTGAQASRERLEAIVEILRELTDFFSSEGSREEFEPILAEVSSVFQQVAVRVIEIRGTRAMRSALRLASA</sequence>
<accession>A0A7S4N5F6</accession>
<organism evidence="3">
    <name type="scientific">Odontella aurita</name>
    <dbReference type="NCBI Taxonomy" id="265563"/>
    <lineage>
        <taxon>Eukaryota</taxon>
        <taxon>Sar</taxon>
        <taxon>Stramenopiles</taxon>
        <taxon>Ochrophyta</taxon>
        <taxon>Bacillariophyta</taxon>
        <taxon>Mediophyceae</taxon>
        <taxon>Biddulphiophycidae</taxon>
        <taxon>Eupodiscales</taxon>
        <taxon>Odontellaceae</taxon>
        <taxon>Odontella</taxon>
    </lineage>
</organism>